<dbReference type="InterPro" id="IPR013762">
    <property type="entry name" value="Integrase-like_cat_sf"/>
</dbReference>
<protein>
    <submittedName>
        <fullName evidence="3">Uncharacterized protein</fullName>
    </submittedName>
</protein>
<dbReference type="GO" id="GO:0006310">
    <property type="term" value="P:DNA recombination"/>
    <property type="evidence" value="ECO:0007669"/>
    <property type="project" value="UniProtKB-KW"/>
</dbReference>
<evidence type="ECO:0000256" key="1">
    <source>
        <dbReference type="ARBA" id="ARBA00023172"/>
    </source>
</evidence>
<dbReference type="GO" id="GO:0003677">
    <property type="term" value="F:DNA binding"/>
    <property type="evidence" value="ECO:0007669"/>
    <property type="project" value="InterPro"/>
</dbReference>
<dbReference type="Gene3D" id="1.10.443.10">
    <property type="entry name" value="Intergrase catalytic core"/>
    <property type="match status" value="1"/>
</dbReference>
<dbReference type="SUPFAM" id="SSF47823">
    <property type="entry name" value="lambda integrase-like, N-terminal domain"/>
    <property type="match status" value="1"/>
</dbReference>
<proteinExistence type="predicted"/>
<dbReference type="EMBL" id="SEKV01001469">
    <property type="protein sequence ID" value="TFY50519.1"/>
    <property type="molecule type" value="Genomic_DNA"/>
</dbReference>
<feature type="compositionally biased region" description="Acidic residues" evidence="2">
    <location>
        <begin position="129"/>
        <end position="139"/>
    </location>
</feature>
<comment type="caution">
    <text evidence="3">The sequence shown here is derived from an EMBL/GenBank/DDBJ whole genome shotgun (WGS) entry which is preliminary data.</text>
</comment>
<evidence type="ECO:0000313" key="4">
    <source>
        <dbReference type="Proteomes" id="UP000298390"/>
    </source>
</evidence>
<dbReference type="AlphaFoldDB" id="A0A4Y9XPS6"/>
<dbReference type="GO" id="GO:0015074">
    <property type="term" value="P:DNA integration"/>
    <property type="evidence" value="ECO:0007669"/>
    <property type="project" value="InterPro"/>
</dbReference>
<dbReference type="Proteomes" id="UP000298390">
    <property type="component" value="Unassembled WGS sequence"/>
</dbReference>
<evidence type="ECO:0000256" key="2">
    <source>
        <dbReference type="SAM" id="MobiDB-lite"/>
    </source>
</evidence>
<reference evidence="3 4" key="1">
    <citation type="submission" date="2019-01" db="EMBL/GenBank/DDBJ databases">
        <title>Genome sequencing of the rare red list fungi Fomitopsis rosea.</title>
        <authorList>
            <person name="Buettner E."/>
            <person name="Kellner H."/>
        </authorList>
    </citation>
    <scope>NUCLEOTIDE SEQUENCE [LARGE SCALE GENOMIC DNA]</scope>
    <source>
        <strain evidence="3 4">DSM 105464</strain>
    </source>
</reference>
<feature type="region of interest" description="Disordered" evidence="2">
    <location>
        <begin position="125"/>
        <end position="150"/>
    </location>
</feature>
<dbReference type="InterPro" id="IPR011010">
    <property type="entry name" value="DNA_brk_join_enz"/>
</dbReference>
<accession>A0A4Y9XPS6</accession>
<evidence type="ECO:0000313" key="3">
    <source>
        <dbReference type="EMBL" id="TFY50519.1"/>
    </source>
</evidence>
<organism evidence="3 4">
    <name type="scientific">Rhodofomes roseus</name>
    <dbReference type="NCBI Taxonomy" id="34475"/>
    <lineage>
        <taxon>Eukaryota</taxon>
        <taxon>Fungi</taxon>
        <taxon>Dikarya</taxon>
        <taxon>Basidiomycota</taxon>
        <taxon>Agaricomycotina</taxon>
        <taxon>Agaricomycetes</taxon>
        <taxon>Polyporales</taxon>
        <taxon>Rhodofomes</taxon>
    </lineage>
</organism>
<keyword evidence="1" id="KW-0233">DNA recombination</keyword>
<dbReference type="STRING" id="34475.A0A4Y9XPS6"/>
<dbReference type="SUPFAM" id="SSF56349">
    <property type="entry name" value="DNA breaking-rejoining enzymes"/>
    <property type="match status" value="1"/>
</dbReference>
<feature type="non-terminal residue" evidence="3">
    <location>
        <position position="1"/>
    </location>
</feature>
<gene>
    <name evidence="3" type="ORF">EVJ58_g11016</name>
</gene>
<name>A0A4Y9XPS6_9APHY</name>
<sequence>APASRALLLHIDILVHMHLPARSRGHSLVIWTPTLPLDLPASSNLPCTAWAFAGTTLRRGRALPAAAQPRLPPDVPLAHGRARADVFVDPPSRSVSHKSYPDMAKIMDDWRAGAPDARMLIKRAQEGQDSVDVDVEEARDESQPSTSPHAVTSIHALNAPWLGSLMCRSRHRADWDTSARPPEEQRAPTSDVLLQTFVADLAGAYSADTIRNYVMGIRAWHILHGIPWTRDKEQLDTLLRGATKLAPSSSKRSPRQPYTPLLDHIAINDPPNNVPLFSHRVGRDGDNGGGWEALTKKVVLARVAQAAKVAKLAVLHGHSLRIGGTLEYMLRGVPFDVVKVMGRWQSDAFRIYLRKHAQILAPYLKENPEAHSAYTRYAMPPVR</sequence>